<feature type="domain" description="NmrA-like" evidence="4">
    <location>
        <begin position="8"/>
        <end position="273"/>
    </location>
</feature>
<dbReference type="Gene3D" id="3.90.25.10">
    <property type="entry name" value="UDP-galactose 4-epimerase, domain 1"/>
    <property type="match status" value="1"/>
</dbReference>
<keyword evidence="2" id="KW-0521">NADP</keyword>
<evidence type="ECO:0000259" key="5">
    <source>
        <dbReference type="Pfam" id="PF12697"/>
    </source>
</evidence>
<dbReference type="PANTHER" id="PTHR42748">
    <property type="entry name" value="NITROGEN METABOLITE REPRESSION PROTEIN NMRA FAMILY MEMBER"/>
    <property type="match status" value="1"/>
</dbReference>
<feature type="region of interest" description="Disordered" evidence="3">
    <location>
        <begin position="288"/>
        <end position="315"/>
    </location>
</feature>
<dbReference type="PANTHER" id="PTHR42748:SF11">
    <property type="entry name" value="NMRA-LIKE DOMAIN-CONTAINING PROTEIN"/>
    <property type="match status" value="1"/>
</dbReference>
<dbReference type="Pfam" id="PF05368">
    <property type="entry name" value="NmrA"/>
    <property type="match status" value="1"/>
</dbReference>
<dbReference type="InterPro" id="IPR036291">
    <property type="entry name" value="NAD(P)-bd_dom_sf"/>
</dbReference>
<evidence type="ECO:0000259" key="4">
    <source>
        <dbReference type="Pfam" id="PF05368"/>
    </source>
</evidence>
<comment type="caution">
    <text evidence="6">The sequence shown here is derived from an EMBL/GenBank/DDBJ whole genome shotgun (WGS) entry which is preliminary data.</text>
</comment>
<name>A0A9W7Y495_9FUNG</name>
<evidence type="ECO:0000313" key="7">
    <source>
        <dbReference type="Proteomes" id="UP001149813"/>
    </source>
</evidence>
<evidence type="ECO:0000256" key="1">
    <source>
        <dbReference type="ARBA" id="ARBA00006328"/>
    </source>
</evidence>
<dbReference type="EMBL" id="JANBOJ010000060">
    <property type="protein sequence ID" value="KAJ1723587.1"/>
    <property type="molecule type" value="Genomic_DNA"/>
</dbReference>
<dbReference type="AlphaFoldDB" id="A0A9W7Y495"/>
<evidence type="ECO:0008006" key="8">
    <source>
        <dbReference type="Google" id="ProtNLM"/>
    </source>
</evidence>
<keyword evidence="7" id="KW-1185">Reference proteome</keyword>
<dbReference type="InterPro" id="IPR029058">
    <property type="entry name" value="AB_hydrolase_fold"/>
</dbReference>
<organism evidence="6 7">
    <name type="scientific">Coemansia erecta</name>
    <dbReference type="NCBI Taxonomy" id="147472"/>
    <lineage>
        <taxon>Eukaryota</taxon>
        <taxon>Fungi</taxon>
        <taxon>Fungi incertae sedis</taxon>
        <taxon>Zoopagomycota</taxon>
        <taxon>Kickxellomycotina</taxon>
        <taxon>Kickxellomycetes</taxon>
        <taxon>Kickxellales</taxon>
        <taxon>Kickxellaceae</taxon>
        <taxon>Coemansia</taxon>
    </lineage>
</organism>
<dbReference type="Gene3D" id="3.40.50.720">
    <property type="entry name" value="NAD(P)-binding Rossmann-like Domain"/>
    <property type="match status" value="1"/>
</dbReference>
<feature type="domain" description="AB hydrolase-1" evidence="5">
    <location>
        <begin position="327"/>
        <end position="537"/>
    </location>
</feature>
<dbReference type="Pfam" id="PF12697">
    <property type="entry name" value="Abhydrolase_6"/>
    <property type="match status" value="1"/>
</dbReference>
<reference evidence="6" key="1">
    <citation type="submission" date="2022-07" db="EMBL/GenBank/DDBJ databases">
        <title>Phylogenomic reconstructions and comparative analyses of Kickxellomycotina fungi.</title>
        <authorList>
            <person name="Reynolds N.K."/>
            <person name="Stajich J.E."/>
            <person name="Barry K."/>
            <person name="Grigoriev I.V."/>
            <person name="Crous P."/>
            <person name="Smith M.E."/>
        </authorList>
    </citation>
    <scope>NUCLEOTIDE SEQUENCE</scope>
    <source>
        <strain evidence="6">NBRC 32514</strain>
    </source>
</reference>
<dbReference type="CDD" id="cd05251">
    <property type="entry name" value="NmrA_like_SDR_a"/>
    <property type="match status" value="1"/>
</dbReference>
<dbReference type="InterPro" id="IPR051164">
    <property type="entry name" value="NmrA-like_oxidored"/>
</dbReference>
<protein>
    <recommendedName>
        <fullName evidence="8">Alpha/beta-hydrolase</fullName>
    </recommendedName>
</protein>
<evidence type="ECO:0000256" key="3">
    <source>
        <dbReference type="SAM" id="MobiDB-lite"/>
    </source>
</evidence>
<dbReference type="GO" id="GO:0005634">
    <property type="term" value="C:nucleus"/>
    <property type="evidence" value="ECO:0007669"/>
    <property type="project" value="TreeGrafter"/>
</dbReference>
<gene>
    <name evidence="6" type="ORF">LPJ53_002072</name>
</gene>
<dbReference type="SUPFAM" id="SSF51735">
    <property type="entry name" value="NAD(P)-binding Rossmann-fold domains"/>
    <property type="match status" value="1"/>
</dbReference>
<sequence>MPMTKHLTIVVFGATGQQGGSVLRTLAAHRTAYTLRAVTRSLATPKAVALASQYPWVHLFEADLSQPSTFASALQDADIVFGVTPSTSSPACEYQQGKNLIDSCVAANVRLLIFSTLPSPSKISRGQHSNVHHFESKYRIQQYLMDAMPRITVAAIQIAVYYQNTLQSARWDDNGDEVIFGFPGHPDRKLAYADVARDTGSMVKHIIDQRNELLNGQVFPVVSGYYSPNDIAQAFTRISGIRARAVEVPLSFVRGADRQAMYEFYADYDIFAESPLDTDQALTTPERFWRSSGFNGPPRSPGGDRVHCRLSAPPDAPADNDGRPLVIVICHGLLDTKSSPLFTHLQTSLPYTTVAFDFPGNGLSTGQTRYGDYYQEATHIHDVLSHLRTTNHTIMGIIGHSKGASSMLLFAYKYPALCPGILVSISARFFLARETPKRWKPEQLEKLRTEGRFLWRTYGEREYWITWEDLEMRKATDMRVVQALPLDRVRVLNIMGGSDRVVPEEDVWEYDRLMRLSAPGASQVTTRVVPDATHFWTTPAELDNIERVIKQWLVDT</sequence>
<comment type="similarity">
    <text evidence="1">Belongs to the NmrA-type oxidoreductase family.</text>
</comment>
<proteinExistence type="inferred from homology"/>
<accession>A0A9W7Y495</accession>
<dbReference type="InterPro" id="IPR000073">
    <property type="entry name" value="AB_hydrolase_1"/>
</dbReference>
<dbReference type="SUPFAM" id="SSF53474">
    <property type="entry name" value="alpha/beta-Hydrolases"/>
    <property type="match status" value="1"/>
</dbReference>
<dbReference type="OrthoDB" id="3358371at2759"/>
<dbReference type="Proteomes" id="UP001149813">
    <property type="component" value="Unassembled WGS sequence"/>
</dbReference>
<evidence type="ECO:0000256" key="2">
    <source>
        <dbReference type="ARBA" id="ARBA00022857"/>
    </source>
</evidence>
<evidence type="ECO:0000313" key="6">
    <source>
        <dbReference type="EMBL" id="KAJ1723587.1"/>
    </source>
</evidence>
<dbReference type="InterPro" id="IPR008030">
    <property type="entry name" value="NmrA-like"/>
</dbReference>
<dbReference type="Gene3D" id="3.40.50.1820">
    <property type="entry name" value="alpha/beta hydrolase"/>
    <property type="match status" value="1"/>
</dbReference>